<keyword evidence="7" id="KW-1185">Reference proteome</keyword>
<dbReference type="PANTHER" id="PTHR43191:SF2">
    <property type="entry name" value="RRNA METHYLTRANSFERASE 3, MITOCHONDRIAL"/>
    <property type="match status" value="1"/>
</dbReference>
<dbReference type="InterPro" id="IPR029028">
    <property type="entry name" value="Alpha/beta_knot_MTases"/>
</dbReference>
<dbReference type="GO" id="GO:0032259">
    <property type="term" value="P:methylation"/>
    <property type="evidence" value="ECO:0007669"/>
    <property type="project" value="UniProtKB-KW"/>
</dbReference>
<sequence length="253" mass="28826">MKVIDSISNNLIKHIIDLKNTSYQKEQGKYLIEGEKMVKLAYDLNKVEYILVTEKYNYEHFKHENNLIIISEKVSKKITSLKNHQGYFAVCNIDTANFNDNSNYLLLDDIQDPGNMGTLLRSACAFGFLNVVASENTVSFYNDKVLRATMSNHFLLNLHVVCDLENFIKEIKNDDIEIIGSYLGDEIVSNHLRIKTKNKVALILGNEGKGINKQLIKYFDNNIIIKMDNGVDSLNVGVAGSILMKDIYYQKSE</sequence>
<dbReference type="SUPFAM" id="SSF75217">
    <property type="entry name" value="alpha/beta knot"/>
    <property type="match status" value="1"/>
</dbReference>
<dbReference type="EMBL" id="CP022535">
    <property type="protein sequence ID" value="ASP28000.1"/>
    <property type="molecule type" value="Genomic_DNA"/>
</dbReference>
<organism evidence="6 7">
    <name type="scientific">Spiroplasma corruscae</name>
    <dbReference type="NCBI Taxonomy" id="216934"/>
    <lineage>
        <taxon>Bacteria</taxon>
        <taxon>Bacillati</taxon>
        <taxon>Mycoplasmatota</taxon>
        <taxon>Mollicutes</taxon>
        <taxon>Entomoplasmatales</taxon>
        <taxon>Spiroplasmataceae</taxon>
        <taxon>Spiroplasma</taxon>
    </lineage>
</organism>
<dbReference type="RefSeq" id="WP_094048339.1">
    <property type="nucleotide sequence ID" value="NZ_CP022535.1"/>
</dbReference>
<dbReference type="GO" id="GO:0006396">
    <property type="term" value="P:RNA processing"/>
    <property type="evidence" value="ECO:0007669"/>
    <property type="project" value="InterPro"/>
</dbReference>
<dbReference type="Gene3D" id="3.40.1280.10">
    <property type="match status" value="1"/>
</dbReference>
<comment type="similarity">
    <text evidence="1">Belongs to the class IV-like SAM-binding methyltransferase superfamily. RNA methyltransferase TrmH family.</text>
</comment>
<evidence type="ECO:0000256" key="3">
    <source>
        <dbReference type="ARBA" id="ARBA00022679"/>
    </source>
</evidence>
<keyword evidence="3 6" id="KW-0808">Transferase</keyword>
<evidence type="ECO:0000259" key="5">
    <source>
        <dbReference type="Pfam" id="PF22435"/>
    </source>
</evidence>
<evidence type="ECO:0000259" key="4">
    <source>
        <dbReference type="Pfam" id="PF00588"/>
    </source>
</evidence>
<dbReference type="KEGG" id="scou:SCORR_v1c02250"/>
<gene>
    <name evidence="6" type="primary">spoU</name>
    <name evidence="6" type="ORF">SCORR_v1c02250</name>
</gene>
<evidence type="ECO:0000256" key="2">
    <source>
        <dbReference type="ARBA" id="ARBA00022603"/>
    </source>
</evidence>
<dbReference type="AlphaFoldDB" id="A0A222END1"/>
<reference evidence="6 7" key="1">
    <citation type="submission" date="2017-07" db="EMBL/GenBank/DDBJ databases">
        <title>Complete genome sequence of Spiroplasma corruscae EC-1 (DSM 19793).</title>
        <authorList>
            <person name="Tsai Y.-M."/>
            <person name="Lo W.-S."/>
            <person name="Kuo C.-H."/>
        </authorList>
    </citation>
    <scope>NUCLEOTIDE SEQUENCE [LARGE SCALE GENOMIC DNA]</scope>
    <source>
        <strain evidence="6 7">EC-1</strain>
    </source>
</reference>
<feature type="domain" description="tRNA/rRNA methyltransferase SpoU type" evidence="4">
    <location>
        <begin position="104"/>
        <end position="244"/>
    </location>
</feature>
<accession>A0A222END1</accession>
<evidence type="ECO:0000256" key="1">
    <source>
        <dbReference type="ARBA" id="ARBA00007228"/>
    </source>
</evidence>
<name>A0A222END1_9MOLU</name>
<protein>
    <submittedName>
        <fullName evidence="6">RNA methyltransferase, TrmH family</fullName>
    </submittedName>
</protein>
<dbReference type="OrthoDB" id="9794400at2"/>
<dbReference type="SUPFAM" id="SSF55315">
    <property type="entry name" value="L30e-like"/>
    <property type="match status" value="1"/>
</dbReference>
<dbReference type="GO" id="GO:0008173">
    <property type="term" value="F:RNA methyltransferase activity"/>
    <property type="evidence" value="ECO:0007669"/>
    <property type="project" value="InterPro"/>
</dbReference>
<evidence type="ECO:0000313" key="7">
    <source>
        <dbReference type="Proteomes" id="UP000203229"/>
    </source>
</evidence>
<dbReference type="InterPro" id="IPR051259">
    <property type="entry name" value="rRNA_Methyltransferase"/>
</dbReference>
<dbReference type="InterPro" id="IPR053888">
    <property type="entry name" value="MRM3-like_sub_bind"/>
</dbReference>
<dbReference type="InterPro" id="IPR029064">
    <property type="entry name" value="Ribosomal_eL30-like_sf"/>
</dbReference>
<dbReference type="PANTHER" id="PTHR43191">
    <property type="entry name" value="RRNA METHYLTRANSFERASE 3"/>
    <property type="match status" value="1"/>
</dbReference>
<dbReference type="GO" id="GO:0003723">
    <property type="term" value="F:RNA binding"/>
    <property type="evidence" value="ECO:0007669"/>
    <property type="project" value="InterPro"/>
</dbReference>
<dbReference type="Gene3D" id="3.30.1330.30">
    <property type="match status" value="1"/>
</dbReference>
<dbReference type="InterPro" id="IPR001537">
    <property type="entry name" value="SpoU_MeTrfase"/>
</dbReference>
<keyword evidence="2 6" id="KW-0489">Methyltransferase</keyword>
<feature type="domain" description="MRM3-like substrate binding" evidence="5">
    <location>
        <begin position="9"/>
        <end position="89"/>
    </location>
</feature>
<evidence type="ECO:0000313" key="6">
    <source>
        <dbReference type="EMBL" id="ASP28000.1"/>
    </source>
</evidence>
<dbReference type="Pfam" id="PF22435">
    <property type="entry name" value="MRM3-like_sub_bind"/>
    <property type="match status" value="1"/>
</dbReference>
<proteinExistence type="inferred from homology"/>
<dbReference type="InterPro" id="IPR029026">
    <property type="entry name" value="tRNA_m1G_MTases_N"/>
</dbReference>
<dbReference type="CDD" id="cd18095">
    <property type="entry name" value="SpoU-like_rRNA-MTase"/>
    <property type="match status" value="1"/>
</dbReference>
<dbReference type="Proteomes" id="UP000203229">
    <property type="component" value="Chromosome"/>
</dbReference>
<dbReference type="Pfam" id="PF00588">
    <property type="entry name" value="SpoU_methylase"/>
    <property type="match status" value="1"/>
</dbReference>